<dbReference type="GO" id="GO:0009570">
    <property type="term" value="C:chloroplast stroma"/>
    <property type="evidence" value="ECO:0007669"/>
    <property type="project" value="TreeGrafter"/>
</dbReference>
<sequence>MFEDAYERYRNAPMEGVSFTLEDFQIALEKNDFDSELGAKVKGTVFCTDANGALVDITAKSSTYLPVQEASIHKIKHVEEAGIVPGLREEFIIIGGNEISSVSYEIPTVSFLYAVFHFTKFPSMSKFCTRAPFEVVEVDEEQSRLVFSNRKAMANSQAQLGIGSVVLGAVHRLKPYGAFIDIGGINGLLHITSVNKRLPRNKITGNVVFCVCERGRVSLSTKKLEPTPGEMICNPTLVYEKAEEMAQTFRQRIAQAEAMARADILRFQPKWVNSEPRWDIRSPYIGPSSRRFIPRPRNRKALTGLSCDVLTSRVSSYGEKALNEQLGMSSLKSGAILDQFSHFSGHKVNFNKSKIFFSANTPMSLADRICNKLGFQRSNNLGKHQRMPLFHSRVTKSAFQFIVDKVRSKLSNWAASSLSMVGQVLPSALFGVGPMALISLISLIGIIAANLTTTVILASAQPELRMKLFFIKLGYNFISHLDALWVKVLRSKYKIHGRLSASIEARNGSFIWRSLARVWNFILDNCYWSVGDERSTLFWHDAWIPGRGPIMESVIRSVISDHHATVRDYITNNGDWNLNLLKHSLDDVTIQWVTAMPPPCDGIGEDRPSWRWEQTSECSVKSAYFKLQKDSCNAPINCWNIAWKYNGPQRVRHFLWLVIQQRLVTNAERARRGLISNPRGPATMEASGGVLRNSNGDWIFGYYRKIGRCSTYQAEMWAVLDGLHLVWSLGFKDVVVEIDNSEVVRRLNSPA</sequence>
<dbReference type="Gene3D" id="2.40.50.140">
    <property type="entry name" value="Nucleic acid-binding proteins"/>
    <property type="match status" value="1"/>
</dbReference>
<dbReference type="InterPro" id="IPR003029">
    <property type="entry name" value="S1_domain"/>
</dbReference>
<dbReference type="PANTHER" id="PTHR10724:SF7">
    <property type="entry name" value="SMALL RIBOSOMAL SUBUNIT PROTEIN BS1C"/>
    <property type="match status" value="1"/>
</dbReference>
<dbReference type="EMBL" id="VEPZ02000872">
    <property type="protein sequence ID" value="KAE8714245.1"/>
    <property type="molecule type" value="Genomic_DNA"/>
</dbReference>
<comment type="similarity">
    <text evidence="1">Belongs to the bacterial ribosomal protein bS1 family.</text>
</comment>
<dbReference type="PROSITE" id="PS50126">
    <property type="entry name" value="S1"/>
    <property type="match status" value="1"/>
</dbReference>
<dbReference type="SMART" id="SM00316">
    <property type="entry name" value="S1"/>
    <property type="match status" value="2"/>
</dbReference>
<dbReference type="CDD" id="cd06222">
    <property type="entry name" value="RNase_H_like"/>
    <property type="match status" value="1"/>
</dbReference>
<dbReference type="PANTHER" id="PTHR10724">
    <property type="entry name" value="30S RIBOSOMAL PROTEIN S1"/>
    <property type="match status" value="1"/>
</dbReference>
<evidence type="ECO:0000313" key="6">
    <source>
        <dbReference type="Proteomes" id="UP000436088"/>
    </source>
</evidence>
<dbReference type="GO" id="GO:1990904">
    <property type="term" value="C:ribonucleoprotein complex"/>
    <property type="evidence" value="ECO:0007669"/>
    <property type="project" value="UniProtKB-KW"/>
</dbReference>
<reference evidence="5" key="1">
    <citation type="submission" date="2019-09" db="EMBL/GenBank/DDBJ databases">
        <title>Draft genome information of white flower Hibiscus syriacus.</title>
        <authorList>
            <person name="Kim Y.-M."/>
        </authorList>
    </citation>
    <scope>NUCLEOTIDE SEQUENCE [LARGE SCALE GENOMIC DNA]</scope>
    <source>
        <strain evidence="5">YM2019G1</strain>
    </source>
</reference>
<dbReference type="Pfam" id="PF13966">
    <property type="entry name" value="zf-RVT"/>
    <property type="match status" value="1"/>
</dbReference>
<name>A0A6A3BEB5_HIBSY</name>
<keyword evidence="6" id="KW-1185">Reference proteome</keyword>
<dbReference type="GO" id="GO:0003735">
    <property type="term" value="F:structural constituent of ribosome"/>
    <property type="evidence" value="ECO:0007669"/>
    <property type="project" value="TreeGrafter"/>
</dbReference>
<dbReference type="InterPro" id="IPR012340">
    <property type="entry name" value="NA-bd_OB-fold"/>
</dbReference>
<dbReference type="Pfam" id="PF13456">
    <property type="entry name" value="RVT_3"/>
    <property type="match status" value="1"/>
</dbReference>
<dbReference type="Gene3D" id="3.30.420.10">
    <property type="entry name" value="Ribonuclease H-like superfamily/Ribonuclease H"/>
    <property type="match status" value="1"/>
</dbReference>
<dbReference type="InterPro" id="IPR050437">
    <property type="entry name" value="Ribos_protein_bS1-like"/>
</dbReference>
<dbReference type="GO" id="GO:0003729">
    <property type="term" value="F:mRNA binding"/>
    <property type="evidence" value="ECO:0007669"/>
    <property type="project" value="TreeGrafter"/>
</dbReference>
<dbReference type="GO" id="GO:0006412">
    <property type="term" value="P:translation"/>
    <property type="evidence" value="ECO:0007669"/>
    <property type="project" value="TreeGrafter"/>
</dbReference>
<dbReference type="InterPro" id="IPR036397">
    <property type="entry name" value="RNaseH_sf"/>
</dbReference>
<evidence type="ECO:0000259" key="4">
    <source>
        <dbReference type="PROSITE" id="PS50126"/>
    </source>
</evidence>
<dbReference type="AlphaFoldDB" id="A0A6A3BEB5"/>
<comment type="caution">
    <text evidence="5">The sequence shown here is derived from an EMBL/GenBank/DDBJ whole genome shotgun (WGS) entry which is preliminary data.</text>
</comment>
<keyword evidence="3" id="KW-0687">Ribonucleoprotein</keyword>
<keyword evidence="2 5" id="KW-0689">Ribosomal protein</keyword>
<gene>
    <name evidence="5" type="ORF">F3Y22_tig00110198pilonHSYRG00065</name>
</gene>
<dbReference type="InterPro" id="IPR002156">
    <property type="entry name" value="RNaseH_domain"/>
</dbReference>
<organism evidence="5 6">
    <name type="scientific">Hibiscus syriacus</name>
    <name type="common">Rose of Sharon</name>
    <dbReference type="NCBI Taxonomy" id="106335"/>
    <lineage>
        <taxon>Eukaryota</taxon>
        <taxon>Viridiplantae</taxon>
        <taxon>Streptophyta</taxon>
        <taxon>Embryophyta</taxon>
        <taxon>Tracheophyta</taxon>
        <taxon>Spermatophyta</taxon>
        <taxon>Magnoliopsida</taxon>
        <taxon>eudicotyledons</taxon>
        <taxon>Gunneridae</taxon>
        <taxon>Pentapetalae</taxon>
        <taxon>rosids</taxon>
        <taxon>malvids</taxon>
        <taxon>Malvales</taxon>
        <taxon>Malvaceae</taxon>
        <taxon>Malvoideae</taxon>
        <taxon>Hibiscus</taxon>
    </lineage>
</organism>
<evidence type="ECO:0000256" key="1">
    <source>
        <dbReference type="ARBA" id="ARBA00006767"/>
    </source>
</evidence>
<dbReference type="InterPro" id="IPR026960">
    <property type="entry name" value="RVT-Znf"/>
</dbReference>
<dbReference type="InterPro" id="IPR044730">
    <property type="entry name" value="RNase_H-like_dom_plant"/>
</dbReference>
<evidence type="ECO:0000256" key="2">
    <source>
        <dbReference type="ARBA" id="ARBA00022980"/>
    </source>
</evidence>
<proteinExistence type="inferred from homology"/>
<dbReference type="Proteomes" id="UP000436088">
    <property type="component" value="Unassembled WGS sequence"/>
</dbReference>
<evidence type="ECO:0000256" key="3">
    <source>
        <dbReference type="ARBA" id="ARBA00023274"/>
    </source>
</evidence>
<protein>
    <submittedName>
        <fullName evidence="5">30S ribosomal protein S1</fullName>
    </submittedName>
</protein>
<dbReference type="SUPFAM" id="SSF50249">
    <property type="entry name" value="Nucleic acid-binding proteins"/>
    <property type="match status" value="1"/>
</dbReference>
<dbReference type="GO" id="GO:0005840">
    <property type="term" value="C:ribosome"/>
    <property type="evidence" value="ECO:0007669"/>
    <property type="project" value="UniProtKB-KW"/>
</dbReference>
<dbReference type="GO" id="GO:0004523">
    <property type="term" value="F:RNA-DNA hybrid ribonuclease activity"/>
    <property type="evidence" value="ECO:0007669"/>
    <property type="project" value="InterPro"/>
</dbReference>
<accession>A0A6A3BEB5</accession>
<feature type="domain" description="S1 motif" evidence="4">
    <location>
        <begin position="163"/>
        <end position="222"/>
    </location>
</feature>
<evidence type="ECO:0000313" key="5">
    <source>
        <dbReference type="EMBL" id="KAE8714245.1"/>
    </source>
</evidence>